<evidence type="ECO:0000259" key="5">
    <source>
        <dbReference type="PROSITE" id="PS50977"/>
    </source>
</evidence>
<dbReference type="InterPro" id="IPR011075">
    <property type="entry name" value="TetR_C"/>
</dbReference>
<dbReference type="InterPro" id="IPR001647">
    <property type="entry name" value="HTH_TetR"/>
</dbReference>
<organism evidence="6 7">
    <name type="scientific">Pseudomonas knackmussii</name>
    <dbReference type="NCBI Taxonomy" id="65741"/>
    <lineage>
        <taxon>Bacteria</taxon>
        <taxon>Pseudomonadati</taxon>
        <taxon>Pseudomonadota</taxon>
        <taxon>Gammaproteobacteria</taxon>
        <taxon>Pseudomonadales</taxon>
        <taxon>Pseudomonadaceae</taxon>
        <taxon>Pseudomonas</taxon>
    </lineage>
</organism>
<sequence length="188" mass="21088">MATNKRDQLLDTAERLFYTEGYHATGIDRILSESGVAKMTLYKHFKSKEELILAVLDARQQPMLERLREARSKLPPRKALLGIFDGLNEMIHSQKAFCGCLFINAAAEYHDRNHPIHQRAAAYKAQFQTHLRELLEALESPQPEQLARQLQYLVEGALSMAHIEGPGDQALLAKTAAKQLLDTAGIPA</sequence>
<dbReference type="PANTHER" id="PTHR47506:SF1">
    <property type="entry name" value="HTH-TYPE TRANSCRIPTIONAL REGULATOR YJDC"/>
    <property type="match status" value="1"/>
</dbReference>
<evidence type="ECO:0000256" key="4">
    <source>
        <dbReference type="PROSITE-ProRule" id="PRU00335"/>
    </source>
</evidence>
<dbReference type="Gene3D" id="1.10.357.10">
    <property type="entry name" value="Tetracycline Repressor, domain 2"/>
    <property type="match status" value="1"/>
</dbReference>
<dbReference type="PRINTS" id="PR00455">
    <property type="entry name" value="HTHTETR"/>
</dbReference>
<dbReference type="InterPro" id="IPR036271">
    <property type="entry name" value="Tet_transcr_reg_TetR-rel_C_sf"/>
</dbReference>
<evidence type="ECO:0000313" key="6">
    <source>
        <dbReference type="EMBL" id="UPQ84066.1"/>
    </source>
</evidence>
<evidence type="ECO:0000256" key="1">
    <source>
        <dbReference type="ARBA" id="ARBA00023015"/>
    </source>
</evidence>
<evidence type="ECO:0000256" key="2">
    <source>
        <dbReference type="ARBA" id="ARBA00023125"/>
    </source>
</evidence>
<keyword evidence="2 4" id="KW-0238">DNA-binding</keyword>
<keyword evidence="7" id="KW-1185">Reference proteome</keyword>
<dbReference type="PANTHER" id="PTHR47506">
    <property type="entry name" value="TRANSCRIPTIONAL REGULATORY PROTEIN"/>
    <property type="match status" value="1"/>
</dbReference>
<dbReference type="Pfam" id="PF00440">
    <property type="entry name" value="TetR_N"/>
    <property type="match status" value="1"/>
</dbReference>
<name>A0ABY4KT62_9PSED</name>
<dbReference type="SUPFAM" id="SSF48498">
    <property type="entry name" value="Tetracyclin repressor-like, C-terminal domain"/>
    <property type="match status" value="1"/>
</dbReference>
<gene>
    <name evidence="6" type="ORF">M0M42_06590</name>
</gene>
<protein>
    <submittedName>
        <fullName evidence="6">TetR/AcrR family transcriptional regulator</fullName>
    </submittedName>
</protein>
<proteinExistence type="predicted"/>
<dbReference type="Pfam" id="PF16925">
    <property type="entry name" value="TetR_C_13"/>
    <property type="match status" value="1"/>
</dbReference>
<dbReference type="SUPFAM" id="SSF46689">
    <property type="entry name" value="Homeodomain-like"/>
    <property type="match status" value="1"/>
</dbReference>
<keyword evidence="1" id="KW-0805">Transcription regulation</keyword>
<feature type="domain" description="HTH tetR-type" evidence="5">
    <location>
        <begin position="3"/>
        <end position="63"/>
    </location>
</feature>
<dbReference type="PROSITE" id="PS50977">
    <property type="entry name" value="HTH_TETR_2"/>
    <property type="match status" value="1"/>
</dbReference>
<reference evidence="6 7" key="1">
    <citation type="submission" date="2022-04" db="EMBL/GenBank/DDBJ databases">
        <title>Pseudomonas knackmussii B09-2.</title>
        <authorList>
            <person name="Deng Y."/>
        </authorList>
    </citation>
    <scope>NUCLEOTIDE SEQUENCE [LARGE SCALE GENOMIC DNA]</scope>
    <source>
        <strain evidence="6 7">B09-2</strain>
    </source>
</reference>
<feature type="DNA-binding region" description="H-T-H motif" evidence="4">
    <location>
        <begin position="26"/>
        <end position="45"/>
    </location>
</feature>
<dbReference type="EMBL" id="CP096208">
    <property type="protein sequence ID" value="UPQ84066.1"/>
    <property type="molecule type" value="Genomic_DNA"/>
</dbReference>
<evidence type="ECO:0000313" key="7">
    <source>
        <dbReference type="Proteomes" id="UP000831189"/>
    </source>
</evidence>
<dbReference type="Proteomes" id="UP000831189">
    <property type="component" value="Chromosome"/>
</dbReference>
<keyword evidence="3" id="KW-0804">Transcription</keyword>
<accession>A0ABY4KT62</accession>
<evidence type="ECO:0000256" key="3">
    <source>
        <dbReference type="ARBA" id="ARBA00023163"/>
    </source>
</evidence>
<dbReference type="InterPro" id="IPR009057">
    <property type="entry name" value="Homeodomain-like_sf"/>
</dbReference>